<accession>A0A7W4NT77</accession>
<dbReference type="Proteomes" id="UP000540490">
    <property type="component" value="Unassembled WGS sequence"/>
</dbReference>
<name>A0A7W4NT77_9PROT</name>
<sequence>MPDQNIDKIAVASDALANLATLLRWAGRAAEQVMILSAGDDLPGLGSTMVWAGAEIERRCAVISESISDAVPYRLATAPRKAESAV</sequence>
<evidence type="ECO:0000313" key="1">
    <source>
        <dbReference type="EMBL" id="MBB2165386.1"/>
    </source>
</evidence>
<keyword evidence="3" id="KW-1185">Reference proteome</keyword>
<organism evidence="1 4">
    <name type="scientific">Gluconacetobacter dulcium</name>
    <dbReference type="NCBI Taxonomy" id="2729096"/>
    <lineage>
        <taxon>Bacteria</taxon>
        <taxon>Pseudomonadati</taxon>
        <taxon>Pseudomonadota</taxon>
        <taxon>Alphaproteobacteria</taxon>
        <taxon>Acetobacterales</taxon>
        <taxon>Acetobacteraceae</taxon>
        <taxon>Gluconacetobacter</taxon>
    </lineage>
</organism>
<reference evidence="3 4" key="1">
    <citation type="submission" date="2020-04" db="EMBL/GenBank/DDBJ databases">
        <title>Description of novel Gluconacetobacter.</title>
        <authorList>
            <person name="Sombolestani A."/>
        </authorList>
    </citation>
    <scope>NUCLEOTIDE SEQUENCE [LARGE SCALE GENOMIC DNA]</scope>
    <source>
        <strain evidence="2 3">LMG 1728</strain>
        <strain evidence="1 4">LMG 1731</strain>
    </source>
</reference>
<protein>
    <submittedName>
        <fullName evidence="1">Uncharacterized protein</fullName>
    </submittedName>
</protein>
<evidence type="ECO:0000313" key="3">
    <source>
        <dbReference type="Proteomes" id="UP000540490"/>
    </source>
</evidence>
<dbReference type="EMBL" id="JABEQO010000015">
    <property type="protein sequence ID" value="MBB2165386.1"/>
    <property type="molecule type" value="Genomic_DNA"/>
</dbReference>
<comment type="caution">
    <text evidence="1">The sequence shown here is derived from an EMBL/GenBank/DDBJ whole genome shotgun (WGS) entry which is preliminary data.</text>
</comment>
<gene>
    <name evidence="2" type="ORF">HLH25_12540</name>
    <name evidence="1" type="ORF">HLH26_12750</name>
</gene>
<dbReference type="EMBL" id="JABEQN010000015">
    <property type="protein sequence ID" value="MBB2194447.1"/>
    <property type="molecule type" value="Genomic_DNA"/>
</dbReference>
<proteinExistence type="predicted"/>
<dbReference type="Proteomes" id="UP000561077">
    <property type="component" value="Unassembled WGS sequence"/>
</dbReference>
<evidence type="ECO:0000313" key="2">
    <source>
        <dbReference type="EMBL" id="MBB2194447.1"/>
    </source>
</evidence>
<dbReference type="AlphaFoldDB" id="A0A7W4NT77"/>
<evidence type="ECO:0000313" key="4">
    <source>
        <dbReference type="Proteomes" id="UP000561077"/>
    </source>
</evidence>